<reference evidence="1 2" key="1">
    <citation type="journal article" date="2011" name="BMC Genomics">
        <title>Genome sequencing reveals diversification of virulence factor content and possible host adaptation in distinct subpopulations of Salmonella enterica.</title>
        <authorList>
            <person name="den Bakker H.C."/>
            <person name="Moreno Switt A.I."/>
            <person name="Govoni G."/>
            <person name="Cummings C.A."/>
            <person name="Ranieri M.L."/>
            <person name="Degoricija L."/>
            <person name="Hoelzer K."/>
            <person name="Rodriguez-Rivera L.D."/>
            <person name="Brown S."/>
            <person name="Bolchacova E."/>
            <person name="Furtado M.R."/>
            <person name="Wiedmann M."/>
        </authorList>
    </citation>
    <scope>NUCLEOTIDE SEQUENCE [LARGE SCALE GENOMIC DNA]</scope>
    <source>
        <strain evidence="1 2">R8-2977</strain>
    </source>
</reference>
<comment type="caution">
    <text evidence="1">The sequence shown here is derived from an EMBL/GenBank/DDBJ whole genome shotgun (WGS) entry which is preliminary data.</text>
</comment>
<evidence type="ECO:0000313" key="2">
    <source>
        <dbReference type="Proteomes" id="UP000004776"/>
    </source>
</evidence>
<organism evidence="1 2">
    <name type="scientific">Salmonella enterica subsp. enterica serovar Urbana str. R8-2977</name>
    <dbReference type="NCBI Taxonomy" id="913084"/>
    <lineage>
        <taxon>Bacteria</taxon>
        <taxon>Pseudomonadati</taxon>
        <taxon>Pseudomonadota</taxon>
        <taxon>Gammaproteobacteria</taxon>
        <taxon>Enterobacterales</taxon>
        <taxon>Enterobacteriaceae</taxon>
        <taxon>Salmonella</taxon>
    </lineage>
</organism>
<name>G5RVC2_SALET</name>
<protein>
    <submittedName>
        <fullName evidence="1">Uncharacterized protein</fullName>
    </submittedName>
</protein>
<dbReference type="AlphaFoldDB" id="G5RVC2"/>
<sequence>MDPAAHPGHFRTRNVHNPLLGVVHHVVIFNTQFT</sequence>
<feature type="non-terminal residue" evidence="1">
    <location>
        <position position="34"/>
    </location>
</feature>
<accession>G5RVC2</accession>
<evidence type="ECO:0000313" key="1">
    <source>
        <dbReference type="EMBL" id="EHD03710.1"/>
    </source>
</evidence>
<proteinExistence type="predicted"/>
<dbReference type="Proteomes" id="UP000004776">
    <property type="component" value="Unassembled WGS sequence"/>
</dbReference>
<gene>
    <name evidence="1" type="ORF">LTSEURB_2382</name>
</gene>
<dbReference type="EMBL" id="AFCW01000932">
    <property type="protein sequence ID" value="EHD03710.1"/>
    <property type="molecule type" value="Genomic_DNA"/>
</dbReference>